<evidence type="ECO:0000256" key="1">
    <source>
        <dbReference type="ARBA" id="ARBA00001462"/>
    </source>
</evidence>
<keyword evidence="9 11" id="KW-0326">Glycosidase</keyword>
<evidence type="ECO:0000256" key="10">
    <source>
        <dbReference type="ARBA" id="ARBA00023326"/>
    </source>
</evidence>
<feature type="compositionally biased region" description="Basic and acidic residues" evidence="12">
    <location>
        <begin position="410"/>
        <end position="441"/>
    </location>
</feature>
<feature type="signal peptide" evidence="13">
    <location>
        <begin position="1"/>
        <end position="24"/>
    </location>
</feature>
<dbReference type="CDD" id="cd08987">
    <property type="entry name" value="GH62"/>
    <property type="match status" value="1"/>
</dbReference>
<evidence type="ECO:0000256" key="4">
    <source>
        <dbReference type="ARBA" id="ARBA00022525"/>
    </source>
</evidence>
<dbReference type="GO" id="GO:0045493">
    <property type="term" value="P:xylan catabolic process"/>
    <property type="evidence" value="ECO:0007669"/>
    <property type="project" value="UniProtKB-UniRule"/>
</dbReference>
<dbReference type="GO" id="GO:0005576">
    <property type="term" value="C:extracellular region"/>
    <property type="evidence" value="ECO:0007669"/>
    <property type="project" value="UniProtKB-SubCell"/>
</dbReference>
<keyword evidence="10" id="KW-0624">Polysaccharide degradation</keyword>
<dbReference type="eggNOG" id="ENOG502QUZT">
    <property type="taxonomic scope" value="Eukaryota"/>
</dbReference>
<keyword evidence="6 11" id="KW-0732">Signal</keyword>
<evidence type="ECO:0000313" key="14">
    <source>
        <dbReference type="EMBL" id="EDU40138.1"/>
    </source>
</evidence>
<organism evidence="14 15">
    <name type="scientific">Pyrenophora tritici-repentis (strain Pt-1C-BFP)</name>
    <name type="common">Wheat tan spot fungus</name>
    <name type="synonym">Drechslera tritici-repentis</name>
    <dbReference type="NCBI Taxonomy" id="426418"/>
    <lineage>
        <taxon>Eukaryota</taxon>
        <taxon>Fungi</taxon>
        <taxon>Dikarya</taxon>
        <taxon>Ascomycota</taxon>
        <taxon>Pezizomycotina</taxon>
        <taxon>Dothideomycetes</taxon>
        <taxon>Pleosporomycetidae</taxon>
        <taxon>Pleosporales</taxon>
        <taxon>Pleosporineae</taxon>
        <taxon>Pleosporaceae</taxon>
        <taxon>Pyrenophora</taxon>
    </lineage>
</organism>
<dbReference type="Gene3D" id="2.115.10.20">
    <property type="entry name" value="Glycosyl hydrolase domain, family 43"/>
    <property type="match status" value="1"/>
</dbReference>
<dbReference type="HOGENOM" id="CLU_041805_0_0_1"/>
<dbReference type="PANTHER" id="PTHR40631:SF1">
    <property type="entry name" value="ALPHA-L-ARABINOFURANOSIDASE AXHA-2-RELATED"/>
    <property type="match status" value="1"/>
</dbReference>
<dbReference type="Pfam" id="PF03664">
    <property type="entry name" value="Glyco_hydro_62"/>
    <property type="match status" value="1"/>
</dbReference>
<comment type="catalytic activity">
    <reaction evidence="1 11">
        <text>Hydrolysis of terminal non-reducing alpha-L-arabinofuranoside residues in alpha-L-arabinosides.</text>
        <dbReference type="EC" id="3.2.1.55"/>
    </reaction>
</comment>
<evidence type="ECO:0000256" key="6">
    <source>
        <dbReference type="ARBA" id="ARBA00022729"/>
    </source>
</evidence>
<dbReference type="PROSITE" id="PS51257">
    <property type="entry name" value="PROKAR_LIPOPROTEIN"/>
    <property type="match status" value="1"/>
</dbReference>
<evidence type="ECO:0000256" key="9">
    <source>
        <dbReference type="ARBA" id="ARBA00023295"/>
    </source>
</evidence>
<evidence type="ECO:0000256" key="3">
    <source>
        <dbReference type="ARBA" id="ARBA00007396"/>
    </source>
</evidence>
<dbReference type="AlphaFoldDB" id="B2VSJ6"/>
<proteinExistence type="inferred from homology"/>
<dbReference type="OMA" id="VNSWGAA"/>
<comment type="similarity">
    <text evidence="3 11">Belongs to the glycosyl hydrolase 62 family.</text>
</comment>
<dbReference type="EC" id="3.2.1.55" evidence="11"/>
<reference evidence="15" key="1">
    <citation type="journal article" date="2013" name="G3 (Bethesda)">
        <title>Comparative genomics of a plant-pathogenic fungus, Pyrenophora tritici-repentis, reveals transduplication and the impact of repeat elements on pathogenicity and population divergence.</title>
        <authorList>
            <person name="Manning V.A."/>
            <person name="Pandelova I."/>
            <person name="Dhillon B."/>
            <person name="Wilhelm L.J."/>
            <person name="Goodwin S.B."/>
            <person name="Berlin A.M."/>
            <person name="Figueroa M."/>
            <person name="Freitag M."/>
            <person name="Hane J.K."/>
            <person name="Henrissat B."/>
            <person name="Holman W.H."/>
            <person name="Kodira C.D."/>
            <person name="Martin J."/>
            <person name="Oliver R.P."/>
            <person name="Robbertse B."/>
            <person name="Schackwitz W."/>
            <person name="Schwartz D.C."/>
            <person name="Spatafora J.W."/>
            <person name="Turgeon B.G."/>
            <person name="Yandava C."/>
            <person name="Young S."/>
            <person name="Zhou S."/>
            <person name="Zeng Q."/>
            <person name="Grigoriev I.V."/>
            <person name="Ma L.-J."/>
            <person name="Ciuffetti L.M."/>
        </authorList>
    </citation>
    <scope>NUCLEOTIDE SEQUENCE [LARGE SCALE GENOMIC DNA]</scope>
    <source>
        <strain evidence="15">Pt-1C-BFP</strain>
    </source>
</reference>
<dbReference type="STRING" id="426418.B2VSJ6"/>
<name>B2VSJ6_PYRTR</name>
<keyword evidence="4 11" id="KW-0964">Secreted</keyword>
<evidence type="ECO:0000256" key="7">
    <source>
        <dbReference type="ARBA" id="ARBA00022801"/>
    </source>
</evidence>
<dbReference type="InParanoid" id="B2VSJ6"/>
<evidence type="ECO:0000256" key="11">
    <source>
        <dbReference type="RuleBase" id="RU368117"/>
    </source>
</evidence>
<dbReference type="SUPFAM" id="SSF75005">
    <property type="entry name" value="Arabinanase/levansucrase/invertase"/>
    <property type="match status" value="1"/>
</dbReference>
<comment type="subcellular location">
    <subcellularLocation>
        <location evidence="2 11">Secreted</location>
    </subcellularLocation>
</comment>
<dbReference type="Proteomes" id="UP000001471">
    <property type="component" value="Unassembled WGS sequence"/>
</dbReference>
<dbReference type="InterPro" id="IPR023296">
    <property type="entry name" value="Glyco_hydro_beta-prop_sf"/>
</dbReference>
<dbReference type="GO" id="GO:0046556">
    <property type="term" value="F:alpha-L-arabinofuranosidase activity"/>
    <property type="evidence" value="ECO:0007669"/>
    <property type="project" value="UniProtKB-UniRule"/>
</dbReference>
<evidence type="ECO:0000313" key="15">
    <source>
        <dbReference type="Proteomes" id="UP000001471"/>
    </source>
</evidence>
<evidence type="ECO:0000256" key="12">
    <source>
        <dbReference type="SAM" id="MobiDB-lite"/>
    </source>
</evidence>
<feature type="region of interest" description="Disordered" evidence="12">
    <location>
        <begin position="403"/>
        <end position="441"/>
    </location>
</feature>
<protein>
    <recommendedName>
        <fullName evidence="11">Alpha-L-arabinofuranosidase</fullName>
        <ecNumber evidence="11">3.2.1.55</ecNumber>
    </recommendedName>
</protein>
<keyword evidence="5" id="KW-0858">Xylan degradation</keyword>
<dbReference type="OrthoDB" id="3156236at2759"/>
<comment type="function">
    <text evidence="11">Alpha-L-arabinofuranosidase involved in the hydrolysis of xylan, a major structural heterogeneous polysaccharide found in plant biomass representing the second most abundant polysaccharide in the biosphere, after cellulose.</text>
</comment>
<keyword evidence="7 11" id="KW-0378">Hydrolase</keyword>
<evidence type="ECO:0000256" key="8">
    <source>
        <dbReference type="ARBA" id="ARBA00023277"/>
    </source>
</evidence>
<dbReference type="PANTHER" id="PTHR40631">
    <property type="entry name" value="ALPHA-L-ARABINOFURANOSIDASE AXHA-2-RELATED"/>
    <property type="match status" value="1"/>
</dbReference>
<keyword evidence="8" id="KW-0119">Carbohydrate metabolism</keyword>
<evidence type="ECO:0000256" key="13">
    <source>
        <dbReference type="SAM" id="SignalP"/>
    </source>
</evidence>
<dbReference type="InterPro" id="IPR005193">
    <property type="entry name" value="GH62_arabinosidase"/>
</dbReference>
<feature type="chain" id="PRO_5002784424" description="Alpha-L-arabinofuranosidase" evidence="13">
    <location>
        <begin position="25"/>
        <end position="441"/>
    </location>
</feature>
<sequence>MRFTPSDLSLPAAAVAILASTASAQSCPLPSTYKWSSSQALAQPKSGWASLKDFTTQQYNGKHLVYATYHDTGSKYGSMNFGTVSSLSQLSSAPQNAQNFNAVAPTLLFFAPKNVWVLCYQWGPTTFTYRTSTDPSNVNSWGAAQPLFSGKITDSSTGAIDQTVIGDSQNMYLFFAGDNGKIYRASMPLGNFPGNFGTTSTVVMSDTAQNLFEAVQVYTVKGGSGNQKYLMIVEAQGSGGRFFRSFTASSLGGSWTPNAATESNPFAGKKNSGASWTNDISHGDLVKVTNDQTMTVDPCNLQLLYQGRNPNAGGDYDRLPYRPACSDSLPRHGKAPAKISLPCLTPKNVMPANLQPFLLPYRNFPQKLQTYLHDANGFTGIGAIHLVHTGYTKPLTAETVLRAQDADDGGAERGGRADGDGGEAFEERLRGEPQRQEIGKV</sequence>
<dbReference type="EMBL" id="DS231615">
    <property type="protein sequence ID" value="EDU40138.1"/>
    <property type="molecule type" value="Genomic_DNA"/>
</dbReference>
<evidence type="ECO:0000256" key="2">
    <source>
        <dbReference type="ARBA" id="ARBA00004613"/>
    </source>
</evidence>
<evidence type="ECO:0000256" key="5">
    <source>
        <dbReference type="ARBA" id="ARBA00022651"/>
    </source>
</evidence>
<gene>
    <name evidence="14" type="ORF">PTRG_00700</name>
</gene>
<dbReference type="GO" id="GO:0046373">
    <property type="term" value="P:L-arabinose metabolic process"/>
    <property type="evidence" value="ECO:0007669"/>
    <property type="project" value="UniProtKB-UniRule"/>
</dbReference>
<accession>B2VSJ6</accession>